<comment type="caution">
    <text evidence="7">The sequence shown here is derived from an EMBL/GenBank/DDBJ whole genome shotgun (WGS) entry which is preliminary data.</text>
</comment>
<sequence>MRPIGCRWVFTKKRDENGRVIRYKARLVAQGFKQKYGIDFVETFPPVANLNSIRVVLAVCVTYGYIMDQLDADTALLNCGLVETVYMNVPRGLENAKGMLCKLAKTIYGLKQAASAWNKTTRRVFLRNGFKGCGAGQCVYVKETRNGYVYVWMT</sequence>
<dbReference type="Proteomes" id="UP000736787">
    <property type="component" value="Unassembled WGS sequence"/>
</dbReference>
<evidence type="ECO:0000313" key="3">
    <source>
        <dbReference type="EMBL" id="KAG2893943.1"/>
    </source>
</evidence>
<dbReference type="EMBL" id="RCML01000044">
    <property type="protein sequence ID" value="KAG2995784.1"/>
    <property type="molecule type" value="Genomic_DNA"/>
</dbReference>
<dbReference type="InterPro" id="IPR013103">
    <property type="entry name" value="RVT_2"/>
</dbReference>
<accession>A0A329T4D2</accession>
<dbReference type="STRING" id="29920.A0A329T4D2"/>
<dbReference type="Proteomes" id="UP000251314">
    <property type="component" value="Unassembled WGS sequence"/>
</dbReference>
<feature type="domain" description="Reverse transcriptase Ty1/copia-type" evidence="1">
    <location>
        <begin position="2"/>
        <end position="147"/>
    </location>
</feature>
<evidence type="ECO:0000259" key="1">
    <source>
        <dbReference type="Pfam" id="PF07727"/>
    </source>
</evidence>
<evidence type="ECO:0000313" key="8">
    <source>
        <dbReference type="Proteomes" id="UP000251314"/>
    </source>
</evidence>
<evidence type="ECO:0000313" key="2">
    <source>
        <dbReference type="EMBL" id="KAG2869195.1"/>
    </source>
</evidence>
<reference evidence="7 8" key="1">
    <citation type="submission" date="2018-01" db="EMBL/GenBank/DDBJ databases">
        <title>Draft genome of the strawberry crown rot pathogen Phytophthora cactorum.</title>
        <authorList>
            <person name="Armitage A.D."/>
            <person name="Lysoe E."/>
            <person name="Nellist C.F."/>
            <person name="Harrison R.J."/>
            <person name="Brurberg M.B."/>
        </authorList>
    </citation>
    <scope>NUCLEOTIDE SEQUENCE [LARGE SCALE GENOMIC DNA]</scope>
    <source>
        <strain evidence="7 8">10300</strain>
    </source>
</reference>
<dbReference type="EMBL" id="RCMI01000047">
    <property type="protein sequence ID" value="KAG2939663.1"/>
    <property type="molecule type" value="Genomic_DNA"/>
</dbReference>
<dbReference type="EMBL" id="RCMV01001521">
    <property type="protein sequence ID" value="KAG3208233.1"/>
    <property type="molecule type" value="Genomic_DNA"/>
</dbReference>
<dbReference type="VEuPathDB" id="FungiDB:PC110_g297"/>
<gene>
    <name evidence="7" type="ORF">PC110_g297</name>
    <name evidence="2" type="ORF">PC113_g410</name>
    <name evidence="4" type="ORF">PC115_g2999</name>
    <name evidence="3" type="ORF">PC117_g23647</name>
    <name evidence="5" type="ORF">PC118_g2822</name>
    <name evidence="6" type="ORF">PC129_g20738</name>
</gene>
<dbReference type="Proteomes" id="UP000697107">
    <property type="component" value="Unassembled WGS sequence"/>
</dbReference>
<dbReference type="EMBL" id="RCMK01001459">
    <property type="protein sequence ID" value="KAG2893943.1"/>
    <property type="molecule type" value="Genomic_DNA"/>
</dbReference>
<evidence type="ECO:0000313" key="5">
    <source>
        <dbReference type="EMBL" id="KAG2995784.1"/>
    </source>
</evidence>
<evidence type="ECO:0000313" key="4">
    <source>
        <dbReference type="EMBL" id="KAG2939663.1"/>
    </source>
</evidence>
<dbReference type="Proteomes" id="UP000760860">
    <property type="component" value="Unassembled WGS sequence"/>
</dbReference>
<dbReference type="Proteomes" id="UP000735874">
    <property type="component" value="Unassembled WGS sequence"/>
</dbReference>
<dbReference type="EMBL" id="MJFZ01000003">
    <property type="protein sequence ID" value="RAW43561.1"/>
    <property type="molecule type" value="Genomic_DNA"/>
</dbReference>
<evidence type="ECO:0000313" key="7">
    <source>
        <dbReference type="EMBL" id="RAW43561.1"/>
    </source>
</evidence>
<dbReference type="Pfam" id="PF07727">
    <property type="entry name" value="RVT_2"/>
    <property type="match status" value="1"/>
</dbReference>
<name>A0A329T4D2_9STRA</name>
<organism evidence="7 8">
    <name type="scientific">Phytophthora cactorum</name>
    <dbReference type="NCBI Taxonomy" id="29920"/>
    <lineage>
        <taxon>Eukaryota</taxon>
        <taxon>Sar</taxon>
        <taxon>Stramenopiles</taxon>
        <taxon>Oomycota</taxon>
        <taxon>Peronosporomycetes</taxon>
        <taxon>Peronosporales</taxon>
        <taxon>Peronosporaceae</taxon>
        <taxon>Phytophthora</taxon>
    </lineage>
</organism>
<proteinExistence type="predicted"/>
<reference evidence="2" key="2">
    <citation type="submission" date="2018-10" db="EMBL/GenBank/DDBJ databases">
        <title>Effector identification in a new, highly contiguous assembly of the strawberry crown rot pathogen Phytophthora cactorum.</title>
        <authorList>
            <person name="Armitage A.D."/>
            <person name="Nellist C.F."/>
            <person name="Bates H."/>
            <person name="Vickerstaff R.J."/>
            <person name="Harrison R.J."/>
        </authorList>
    </citation>
    <scope>NUCLEOTIDE SEQUENCE</scope>
    <source>
        <strain evidence="2">15-7</strain>
        <strain evidence="4">4032</strain>
        <strain evidence="3">4040</strain>
        <strain evidence="5">P415</strain>
        <strain evidence="6">P421</strain>
    </source>
</reference>
<dbReference type="EMBL" id="RCMG01000004">
    <property type="protein sequence ID" value="KAG2869195.1"/>
    <property type="molecule type" value="Genomic_DNA"/>
</dbReference>
<dbReference type="OrthoDB" id="122357at2759"/>
<keyword evidence="8" id="KW-1185">Reference proteome</keyword>
<dbReference type="AlphaFoldDB" id="A0A329T4D2"/>
<protein>
    <recommendedName>
        <fullName evidence="1">Reverse transcriptase Ty1/copia-type domain-containing protein</fullName>
    </recommendedName>
</protein>
<evidence type="ECO:0000313" key="6">
    <source>
        <dbReference type="EMBL" id="KAG3208233.1"/>
    </source>
</evidence>
<dbReference type="Proteomes" id="UP000774804">
    <property type="component" value="Unassembled WGS sequence"/>
</dbReference>